<dbReference type="EMBL" id="LJCR01000597">
    <property type="protein sequence ID" value="KPV52281.1"/>
    <property type="molecule type" value="Genomic_DNA"/>
</dbReference>
<dbReference type="Proteomes" id="UP000050509">
    <property type="component" value="Unassembled WGS sequence"/>
</dbReference>
<protein>
    <submittedName>
        <fullName evidence="1">Uncharacterized protein</fullName>
    </submittedName>
</protein>
<name>A0A0P9DQ43_9CHLR</name>
<proteinExistence type="predicted"/>
<evidence type="ECO:0000313" key="1">
    <source>
        <dbReference type="EMBL" id="KPV52281.1"/>
    </source>
</evidence>
<keyword evidence="2" id="KW-1185">Reference proteome</keyword>
<organism evidence="1 2">
    <name type="scientific">Kouleothrix aurantiaca</name>
    <dbReference type="NCBI Taxonomy" id="186479"/>
    <lineage>
        <taxon>Bacteria</taxon>
        <taxon>Bacillati</taxon>
        <taxon>Chloroflexota</taxon>
        <taxon>Chloroflexia</taxon>
        <taxon>Chloroflexales</taxon>
        <taxon>Roseiflexineae</taxon>
        <taxon>Roseiflexaceae</taxon>
        <taxon>Kouleothrix</taxon>
    </lineage>
</organism>
<dbReference type="AlphaFoldDB" id="A0A0P9DQ43"/>
<gene>
    <name evidence="1" type="ORF">SE17_16415</name>
</gene>
<sequence>MTILDTATTVARKGALAYVGALALTGDVARDTFTQLTERGTSAEQAARAELRRLTRMVRRDTAEAVAEGEEQLSETRSMLADGRDRVLDLLLLPTQRSLHELNSQVERLSIAIDDLRTKTRRQKAAILAEPIPGYEKMNVDTVLSRLPKLEEAHLLAVQSYEQAHQNRVTVLRAVERAIIELQAARGALAEPATRTSVEPMPGYEELRAEEAIEKLAGLNAAELQHVQVYEQEHQNRVTVLRAIDGRLAASAE</sequence>
<reference evidence="1 2" key="1">
    <citation type="submission" date="2015-09" db="EMBL/GenBank/DDBJ databases">
        <title>Draft genome sequence of Kouleothrix aurantiaca JCM 19913.</title>
        <authorList>
            <person name="Hemp J."/>
        </authorList>
    </citation>
    <scope>NUCLEOTIDE SEQUENCE [LARGE SCALE GENOMIC DNA]</scope>
    <source>
        <strain evidence="1 2">COM-B</strain>
    </source>
</reference>
<accession>A0A0P9DQ43</accession>
<comment type="caution">
    <text evidence="1">The sequence shown here is derived from an EMBL/GenBank/DDBJ whole genome shotgun (WGS) entry which is preliminary data.</text>
</comment>
<evidence type="ECO:0000313" key="2">
    <source>
        <dbReference type="Proteomes" id="UP000050509"/>
    </source>
</evidence>